<reference evidence="2 3" key="1">
    <citation type="submission" date="2016-10" db="EMBL/GenBank/DDBJ databases">
        <authorList>
            <person name="Varghese N."/>
            <person name="Submissions S."/>
        </authorList>
    </citation>
    <scope>NUCLEOTIDE SEQUENCE [LARGE SCALE GENOMIC DNA]</scope>
    <source>
        <strain evidence="2 3">DSM 16525</strain>
    </source>
</reference>
<dbReference type="Proteomes" id="UP000183760">
    <property type="component" value="Unassembled WGS sequence"/>
</dbReference>
<evidence type="ECO:0000313" key="1">
    <source>
        <dbReference type="EMBL" id="GEN09388.1"/>
    </source>
</evidence>
<dbReference type="NCBIfam" id="TIGR02265">
    <property type="entry name" value="Mxa_TIGR02265"/>
    <property type="match status" value="1"/>
</dbReference>
<comment type="caution">
    <text evidence="1">The sequence shown here is derived from an EMBL/GenBank/DDBJ whole genome shotgun (WGS) entry which is preliminary data.</text>
</comment>
<protein>
    <submittedName>
        <fullName evidence="2">Myxococcales-restricted protein, TIGR02265 family</fullName>
    </submittedName>
</protein>
<dbReference type="Proteomes" id="UP000321514">
    <property type="component" value="Unassembled WGS sequence"/>
</dbReference>
<gene>
    <name evidence="1" type="ORF">MFU01_44250</name>
    <name evidence="2" type="ORF">SAMN05443572_10939</name>
</gene>
<reference evidence="1 4" key="2">
    <citation type="submission" date="2019-07" db="EMBL/GenBank/DDBJ databases">
        <title>Whole genome shotgun sequence of Myxococcus fulvus NBRC 100333.</title>
        <authorList>
            <person name="Hosoyama A."/>
            <person name="Uohara A."/>
            <person name="Ohji S."/>
            <person name="Ichikawa N."/>
        </authorList>
    </citation>
    <scope>NUCLEOTIDE SEQUENCE [LARGE SCALE GENOMIC DNA]</scope>
    <source>
        <strain evidence="1 4">NBRC 100333</strain>
    </source>
</reference>
<name>A0A511T7U8_MYXFU</name>
<dbReference type="InterPro" id="IPR011751">
    <property type="entry name" value="Mxa_paralog_2265"/>
</dbReference>
<dbReference type="AlphaFoldDB" id="A0A511T7U8"/>
<proteinExistence type="predicted"/>
<evidence type="ECO:0000313" key="4">
    <source>
        <dbReference type="Proteomes" id="UP000321514"/>
    </source>
</evidence>
<dbReference type="RefSeq" id="WP_082165168.1">
    <property type="nucleotide sequence ID" value="NZ_BJXR01000034.1"/>
</dbReference>
<evidence type="ECO:0000313" key="2">
    <source>
        <dbReference type="EMBL" id="SEU31889.1"/>
    </source>
</evidence>
<evidence type="ECO:0000313" key="3">
    <source>
        <dbReference type="Proteomes" id="UP000183760"/>
    </source>
</evidence>
<dbReference type="Pfam" id="PF09536">
    <property type="entry name" value="DUF2378"/>
    <property type="match status" value="1"/>
</dbReference>
<sequence>MDVSTPSEEAAQAGSEPGRVVDPLTQLARRLASATAQDKTRGMFFLGTLDVVRAIAGEATRERCARATKETRFVPFFLYPVNDFLRLTYCAAGLLAPRLGGFDAAMMMLGEKATKDFLESAVGRTLLSVANGSPRRLVDNMPWGYAASVSYGKRTVSWSGEREGCLHVRGDFMPPPYHHGVLRAALEALGARQVRIEGRELELLDCDYSLAWE</sequence>
<dbReference type="EMBL" id="FOIB01000009">
    <property type="protein sequence ID" value="SEU31889.1"/>
    <property type="molecule type" value="Genomic_DNA"/>
</dbReference>
<accession>A0A511T7U8</accession>
<keyword evidence="3" id="KW-1185">Reference proteome</keyword>
<dbReference type="EMBL" id="BJXR01000034">
    <property type="protein sequence ID" value="GEN09388.1"/>
    <property type="molecule type" value="Genomic_DNA"/>
</dbReference>
<organism evidence="1 4">
    <name type="scientific">Myxococcus fulvus</name>
    <dbReference type="NCBI Taxonomy" id="33"/>
    <lineage>
        <taxon>Bacteria</taxon>
        <taxon>Pseudomonadati</taxon>
        <taxon>Myxococcota</taxon>
        <taxon>Myxococcia</taxon>
        <taxon>Myxococcales</taxon>
        <taxon>Cystobacterineae</taxon>
        <taxon>Myxococcaceae</taxon>
        <taxon>Myxococcus</taxon>
    </lineage>
</organism>
<dbReference type="OrthoDB" id="5523318at2"/>